<gene>
    <name evidence="1" type="ORF">CTI12_AA342290</name>
</gene>
<sequence>MFHVCSWELDPSSHIIHVDVYQIKSFNTYFNVKLTHLITTPLLKPLTTTSFLTRRPYSTDNSTTISVEKSVPFTGHNCDPPSRSITTTPSELMGSGMDAAATANVAVSSPVTRQKATAGFGMACRVVWGYEDLREMRETSVCTVCLFKG</sequence>
<keyword evidence="2" id="KW-1185">Reference proteome</keyword>
<dbReference type="OrthoDB" id="10256198at2759"/>
<comment type="caution">
    <text evidence="1">The sequence shown here is derived from an EMBL/GenBank/DDBJ whole genome shotgun (WGS) entry which is preliminary data.</text>
</comment>
<proteinExistence type="predicted"/>
<dbReference type="STRING" id="35608.A0A2U1MTT5"/>
<evidence type="ECO:0000313" key="2">
    <source>
        <dbReference type="Proteomes" id="UP000245207"/>
    </source>
</evidence>
<organism evidence="1 2">
    <name type="scientific">Artemisia annua</name>
    <name type="common">Sweet wormwood</name>
    <dbReference type="NCBI Taxonomy" id="35608"/>
    <lineage>
        <taxon>Eukaryota</taxon>
        <taxon>Viridiplantae</taxon>
        <taxon>Streptophyta</taxon>
        <taxon>Embryophyta</taxon>
        <taxon>Tracheophyta</taxon>
        <taxon>Spermatophyta</taxon>
        <taxon>Magnoliopsida</taxon>
        <taxon>eudicotyledons</taxon>
        <taxon>Gunneridae</taxon>
        <taxon>Pentapetalae</taxon>
        <taxon>asterids</taxon>
        <taxon>campanulids</taxon>
        <taxon>Asterales</taxon>
        <taxon>Asteraceae</taxon>
        <taxon>Asteroideae</taxon>
        <taxon>Anthemideae</taxon>
        <taxon>Artemisiinae</taxon>
        <taxon>Artemisia</taxon>
    </lineage>
</organism>
<protein>
    <submittedName>
        <fullName evidence="1">Uncharacterized protein</fullName>
    </submittedName>
</protein>
<dbReference type="EMBL" id="PKPP01004379">
    <property type="protein sequence ID" value="PWA64657.1"/>
    <property type="molecule type" value="Genomic_DNA"/>
</dbReference>
<evidence type="ECO:0000313" key="1">
    <source>
        <dbReference type="EMBL" id="PWA64657.1"/>
    </source>
</evidence>
<dbReference type="AlphaFoldDB" id="A0A2U1MTT5"/>
<accession>A0A2U1MTT5</accession>
<dbReference type="Proteomes" id="UP000245207">
    <property type="component" value="Unassembled WGS sequence"/>
</dbReference>
<name>A0A2U1MTT5_ARTAN</name>
<reference evidence="1 2" key="1">
    <citation type="journal article" date="2018" name="Mol. Plant">
        <title>The genome of Artemisia annua provides insight into the evolution of Asteraceae family and artemisinin biosynthesis.</title>
        <authorList>
            <person name="Shen Q."/>
            <person name="Zhang L."/>
            <person name="Liao Z."/>
            <person name="Wang S."/>
            <person name="Yan T."/>
            <person name="Shi P."/>
            <person name="Liu M."/>
            <person name="Fu X."/>
            <person name="Pan Q."/>
            <person name="Wang Y."/>
            <person name="Lv Z."/>
            <person name="Lu X."/>
            <person name="Zhang F."/>
            <person name="Jiang W."/>
            <person name="Ma Y."/>
            <person name="Chen M."/>
            <person name="Hao X."/>
            <person name="Li L."/>
            <person name="Tang Y."/>
            <person name="Lv G."/>
            <person name="Zhou Y."/>
            <person name="Sun X."/>
            <person name="Brodelius P.E."/>
            <person name="Rose J.K.C."/>
            <person name="Tang K."/>
        </authorList>
    </citation>
    <scope>NUCLEOTIDE SEQUENCE [LARGE SCALE GENOMIC DNA]</scope>
    <source>
        <strain evidence="2">cv. Huhao1</strain>
        <tissue evidence="1">Leaf</tissue>
    </source>
</reference>